<sequence length="136" mass="14499">MSITLIALAAAAASHSVTIDHQGQQLGATYTARTEMRTKTIGAKTPNRMDNQRCQWTATVVVDRKLDHGPALARTIATDKQFSGSEAGACTPGRNSGARNLAQHREKIEAHLVAVAQADRAPLLAELDSVRNLASN</sequence>
<protein>
    <recommendedName>
        <fullName evidence="5">DUF922 domain-containing protein</fullName>
    </recommendedName>
</protein>
<evidence type="ECO:0000313" key="4">
    <source>
        <dbReference type="Proteomes" id="UP000326364"/>
    </source>
</evidence>
<dbReference type="RefSeq" id="WP_120249661.1">
    <property type="nucleotide sequence ID" value="NZ_JBNNIY010000006.1"/>
</dbReference>
<gene>
    <name evidence="2" type="ORF">F4U95_02935</name>
    <name evidence="1" type="ORF">F4U96_02935</name>
</gene>
<keyword evidence="4" id="KW-1185">Reference proteome</keyword>
<evidence type="ECO:0000313" key="2">
    <source>
        <dbReference type="EMBL" id="KAA9032968.1"/>
    </source>
</evidence>
<name>A0A5J5IC30_9SPHN</name>
<evidence type="ECO:0008006" key="5">
    <source>
        <dbReference type="Google" id="ProtNLM"/>
    </source>
</evidence>
<evidence type="ECO:0000313" key="1">
    <source>
        <dbReference type="EMBL" id="KAA9020642.1"/>
    </source>
</evidence>
<reference evidence="3 4" key="1">
    <citation type="submission" date="2019-09" db="EMBL/GenBank/DDBJ databases">
        <authorList>
            <person name="Feng G."/>
        </authorList>
    </citation>
    <scope>NUCLEOTIDE SEQUENCE [LARGE SCALE GENOMIC DNA]</scope>
    <source>
        <strain evidence="2 3">KACC 19283</strain>
        <strain evidence="1 4">KACC 19284</strain>
    </source>
</reference>
<dbReference type="Proteomes" id="UP000325933">
    <property type="component" value="Unassembled WGS sequence"/>
</dbReference>
<organism evidence="2 3">
    <name type="scientific">Sphingobium limneticum</name>
    <dbReference type="NCBI Taxonomy" id="1007511"/>
    <lineage>
        <taxon>Bacteria</taxon>
        <taxon>Pseudomonadati</taxon>
        <taxon>Pseudomonadota</taxon>
        <taxon>Alphaproteobacteria</taxon>
        <taxon>Sphingomonadales</taxon>
        <taxon>Sphingomonadaceae</taxon>
        <taxon>Sphingobium</taxon>
    </lineage>
</organism>
<dbReference type="EMBL" id="VYQA01000002">
    <property type="protein sequence ID" value="KAA9032968.1"/>
    <property type="molecule type" value="Genomic_DNA"/>
</dbReference>
<evidence type="ECO:0000313" key="3">
    <source>
        <dbReference type="Proteomes" id="UP000325933"/>
    </source>
</evidence>
<dbReference type="Proteomes" id="UP000326364">
    <property type="component" value="Unassembled WGS sequence"/>
</dbReference>
<dbReference type="EMBL" id="VYQB01000002">
    <property type="protein sequence ID" value="KAA9020642.1"/>
    <property type="molecule type" value="Genomic_DNA"/>
</dbReference>
<proteinExistence type="predicted"/>
<accession>A0A5J5IC30</accession>
<dbReference type="AlphaFoldDB" id="A0A5J5IC30"/>
<comment type="caution">
    <text evidence="2">The sequence shown here is derived from an EMBL/GenBank/DDBJ whole genome shotgun (WGS) entry which is preliminary data.</text>
</comment>